<accession>A0A6L5XEQ5</accession>
<protein>
    <submittedName>
        <fullName evidence="1">Uncharacterized protein</fullName>
    </submittedName>
</protein>
<gene>
    <name evidence="1" type="ORF">FYJ29_09145</name>
</gene>
<evidence type="ECO:0000313" key="1">
    <source>
        <dbReference type="EMBL" id="MSS17918.1"/>
    </source>
</evidence>
<keyword evidence="2" id="KW-1185">Reference proteome</keyword>
<sequence>MIEIDDGSDMLDVWAVADSIATVAQAVCPSGVWELRYCGGGTFVLELNAHLGNEQGCAACAQFYQQADYEGEGEHGSRFAITAQLD</sequence>
<dbReference type="AlphaFoldDB" id="A0A6L5XEQ5"/>
<reference evidence="1 2" key="1">
    <citation type="submission" date="2019-08" db="EMBL/GenBank/DDBJ databases">
        <title>In-depth cultivation of the pig gut microbiome towards novel bacterial diversity and tailored functional studies.</title>
        <authorList>
            <person name="Wylensek D."/>
            <person name="Hitch T.C.A."/>
            <person name="Clavel T."/>
        </authorList>
    </citation>
    <scope>NUCLEOTIDE SEQUENCE [LARGE SCALE GENOMIC DNA]</scope>
    <source>
        <strain evidence="1 2">Oil-RF-744-WCA-WT-10</strain>
    </source>
</reference>
<dbReference type="EMBL" id="VULT01000013">
    <property type="protein sequence ID" value="MSS17918.1"/>
    <property type="molecule type" value="Genomic_DNA"/>
</dbReference>
<comment type="caution">
    <text evidence="1">The sequence shown here is derived from an EMBL/GenBank/DDBJ whole genome shotgun (WGS) entry which is preliminary data.</text>
</comment>
<organism evidence="1 2">
    <name type="scientific">Sodaliphilus pleomorphus</name>
    <dbReference type="NCBI Taxonomy" id="2606626"/>
    <lineage>
        <taxon>Bacteria</taxon>
        <taxon>Pseudomonadati</taxon>
        <taxon>Bacteroidota</taxon>
        <taxon>Bacteroidia</taxon>
        <taxon>Bacteroidales</taxon>
        <taxon>Muribaculaceae</taxon>
        <taxon>Sodaliphilus</taxon>
    </lineage>
</organism>
<evidence type="ECO:0000313" key="2">
    <source>
        <dbReference type="Proteomes" id="UP000483362"/>
    </source>
</evidence>
<dbReference type="RefSeq" id="WP_154328868.1">
    <property type="nucleotide sequence ID" value="NZ_CP045696.1"/>
</dbReference>
<proteinExistence type="predicted"/>
<name>A0A6L5XEQ5_9BACT</name>
<dbReference type="Proteomes" id="UP000483362">
    <property type="component" value="Unassembled WGS sequence"/>
</dbReference>